<dbReference type="EMBL" id="CP071090">
    <property type="protein sequence ID" value="QSQ23347.1"/>
    <property type="molecule type" value="Genomic_DNA"/>
</dbReference>
<evidence type="ECO:0000313" key="2">
    <source>
        <dbReference type="EMBL" id="QSQ23347.1"/>
    </source>
</evidence>
<keyword evidence="1" id="KW-0732">Signal</keyword>
<protein>
    <recommendedName>
        <fullName evidence="4">Lipoprotein</fullName>
    </recommendedName>
</protein>
<dbReference type="Proteomes" id="UP000662747">
    <property type="component" value="Chromosome"/>
</dbReference>
<feature type="signal peptide" evidence="1">
    <location>
        <begin position="1"/>
        <end position="20"/>
    </location>
</feature>
<evidence type="ECO:0000256" key="1">
    <source>
        <dbReference type="SAM" id="SignalP"/>
    </source>
</evidence>
<dbReference type="RefSeq" id="WP_206724922.1">
    <property type="nucleotide sequence ID" value="NZ_CP071090.1"/>
</dbReference>
<accession>A0ABX7P0T3</accession>
<name>A0ABX7P0T3_9BACT</name>
<organism evidence="2 3">
    <name type="scientific">Pyxidicoccus parkwayensis</name>
    <dbReference type="NCBI Taxonomy" id="2813578"/>
    <lineage>
        <taxon>Bacteria</taxon>
        <taxon>Pseudomonadati</taxon>
        <taxon>Myxococcota</taxon>
        <taxon>Myxococcia</taxon>
        <taxon>Myxococcales</taxon>
        <taxon>Cystobacterineae</taxon>
        <taxon>Myxococcaceae</taxon>
        <taxon>Pyxidicoccus</taxon>
    </lineage>
</organism>
<sequence length="275" mass="30906">MNFKRFAAVALSLACGTSFAADTVTPPWGKEENLGEKMLMEATSVCTDNKGHYVVMAAPREDENQGVMYYGDGKTFVEVPSPGRYASSNSFLEPRFFNKDSNPNFRGMDYRVISSVQLDKKEGSCALHCGPKEIPLTLMEGSKAAELLRKATYQPNPQQYAPHALLRDTKGNYYFVDRGVQSSQQKSYRVFIGPRGTLKQQKMTNVVSDSEGEIFSTKKGELRLVLDREKNSVWIENTKKSFELRHVPVQENLPLIYNDLGVYEGMRLGTPCDDQ</sequence>
<evidence type="ECO:0000313" key="3">
    <source>
        <dbReference type="Proteomes" id="UP000662747"/>
    </source>
</evidence>
<evidence type="ECO:0008006" key="4">
    <source>
        <dbReference type="Google" id="ProtNLM"/>
    </source>
</evidence>
<reference evidence="2 3" key="1">
    <citation type="submission" date="2021-02" db="EMBL/GenBank/DDBJ databases">
        <title>De Novo genome assembly of isolated myxobacteria.</title>
        <authorList>
            <person name="Stevens D.C."/>
        </authorList>
    </citation>
    <scope>NUCLEOTIDE SEQUENCE [LARGE SCALE GENOMIC DNA]</scope>
    <source>
        <strain evidence="3">SCPEA02</strain>
    </source>
</reference>
<feature type="chain" id="PRO_5045659163" description="Lipoprotein" evidence="1">
    <location>
        <begin position="21"/>
        <end position="275"/>
    </location>
</feature>
<gene>
    <name evidence="2" type="ORF">JY651_51170</name>
</gene>
<keyword evidence="3" id="KW-1185">Reference proteome</keyword>
<proteinExistence type="predicted"/>